<dbReference type="EMBL" id="JAEHOD010000087">
    <property type="protein sequence ID" value="KAG2429178.1"/>
    <property type="molecule type" value="Genomic_DNA"/>
</dbReference>
<evidence type="ECO:0000313" key="2">
    <source>
        <dbReference type="EMBL" id="KAG2429178.1"/>
    </source>
</evidence>
<evidence type="ECO:0000313" key="3">
    <source>
        <dbReference type="Proteomes" id="UP000613740"/>
    </source>
</evidence>
<protein>
    <submittedName>
        <fullName evidence="2">Uncharacterized protein</fullName>
    </submittedName>
</protein>
<proteinExistence type="predicted"/>
<feature type="region of interest" description="Disordered" evidence="1">
    <location>
        <begin position="1"/>
        <end position="82"/>
    </location>
</feature>
<comment type="caution">
    <text evidence="2">The sequence shown here is derived from an EMBL/GenBank/DDBJ whole genome shotgun (WGS) entry which is preliminary data.</text>
</comment>
<feature type="compositionally biased region" description="Low complexity" evidence="1">
    <location>
        <begin position="1"/>
        <end position="47"/>
    </location>
</feature>
<dbReference type="OrthoDB" id="10662907at2759"/>
<dbReference type="Proteomes" id="UP000613740">
    <property type="component" value="Unassembled WGS sequence"/>
</dbReference>
<reference evidence="2" key="1">
    <citation type="journal article" date="2020" name="bioRxiv">
        <title>Comparative genomics of Chlamydomonas.</title>
        <authorList>
            <person name="Craig R.J."/>
            <person name="Hasan A.R."/>
            <person name="Ness R.W."/>
            <person name="Keightley P.D."/>
        </authorList>
    </citation>
    <scope>NUCLEOTIDE SEQUENCE</scope>
    <source>
        <strain evidence="2">CCAP 11/173</strain>
    </source>
</reference>
<organism evidence="2 3">
    <name type="scientific">Chlamydomonas schloesseri</name>
    <dbReference type="NCBI Taxonomy" id="2026947"/>
    <lineage>
        <taxon>Eukaryota</taxon>
        <taxon>Viridiplantae</taxon>
        <taxon>Chlorophyta</taxon>
        <taxon>core chlorophytes</taxon>
        <taxon>Chlorophyceae</taxon>
        <taxon>CS clade</taxon>
        <taxon>Chlamydomonadales</taxon>
        <taxon>Chlamydomonadaceae</taxon>
        <taxon>Chlamydomonas</taxon>
    </lineage>
</organism>
<dbReference type="AlphaFoldDB" id="A0A835VX71"/>
<evidence type="ECO:0000256" key="1">
    <source>
        <dbReference type="SAM" id="MobiDB-lite"/>
    </source>
</evidence>
<sequence length="239" mass="23258">MPLAPSSSPAQMQPPSRLGPSASSSPALLSRPAQAPRASQSAATPARCSPPAPGASVTSSVARKPWSSPALLPPTQHQHAPRGVAALRQHVTTAAAAAASPVAAAAGDPAAGSSPGLRAPVAASAAAAAKAGIVRGLGTSVAVPALSGDLATRLDALLLAEDLMKLLVGKAVEQAEAKRAAASGRDAGGGGGMSLSPRWWGRRGAEGMVVLELGDEEGGGDGDGGGRARLLPSCGCSVM</sequence>
<accession>A0A835VX71</accession>
<keyword evidence="3" id="KW-1185">Reference proteome</keyword>
<name>A0A835VX71_9CHLO</name>
<gene>
    <name evidence="2" type="ORF">HYH02_014113</name>
</gene>